<evidence type="ECO:0000313" key="5">
    <source>
        <dbReference type="EMBL" id="TFK20886.1"/>
    </source>
</evidence>
<dbReference type="PANTHER" id="PTHR21660">
    <property type="entry name" value="THIOESTERASE SUPERFAMILY MEMBER-RELATED"/>
    <property type="match status" value="1"/>
</dbReference>
<accession>A0A5C3KKY3</accession>
<protein>
    <recommendedName>
        <fullName evidence="4">Thioesterase domain-containing protein</fullName>
    </recommendedName>
</protein>
<evidence type="ECO:0000256" key="3">
    <source>
        <dbReference type="SAM" id="MobiDB-lite"/>
    </source>
</evidence>
<dbReference type="SUPFAM" id="SSF54637">
    <property type="entry name" value="Thioesterase/thiol ester dehydrase-isomerase"/>
    <property type="match status" value="1"/>
</dbReference>
<name>A0A5C3KKY3_COPMA</name>
<dbReference type="STRING" id="230819.A0A5C3KKY3"/>
<dbReference type="NCBIfam" id="TIGR00369">
    <property type="entry name" value="unchar_dom_1"/>
    <property type="match status" value="1"/>
</dbReference>
<dbReference type="EMBL" id="ML210284">
    <property type="protein sequence ID" value="TFK20886.1"/>
    <property type="molecule type" value="Genomic_DNA"/>
</dbReference>
<organism evidence="5 6">
    <name type="scientific">Coprinopsis marcescibilis</name>
    <name type="common">Agaric fungus</name>
    <name type="synonym">Psathyrella marcescibilis</name>
    <dbReference type="NCBI Taxonomy" id="230819"/>
    <lineage>
        <taxon>Eukaryota</taxon>
        <taxon>Fungi</taxon>
        <taxon>Dikarya</taxon>
        <taxon>Basidiomycota</taxon>
        <taxon>Agaricomycotina</taxon>
        <taxon>Agaricomycetes</taxon>
        <taxon>Agaricomycetidae</taxon>
        <taxon>Agaricales</taxon>
        <taxon>Agaricineae</taxon>
        <taxon>Psathyrellaceae</taxon>
        <taxon>Coprinopsis</taxon>
    </lineage>
</organism>
<dbReference type="AlphaFoldDB" id="A0A5C3KKY3"/>
<evidence type="ECO:0000256" key="1">
    <source>
        <dbReference type="ARBA" id="ARBA00008324"/>
    </source>
</evidence>
<reference evidence="5 6" key="1">
    <citation type="journal article" date="2019" name="Nat. Ecol. Evol.">
        <title>Megaphylogeny resolves global patterns of mushroom evolution.</title>
        <authorList>
            <person name="Varga T."/>
            <person name="Krizsan K."/>
            <person name="Foldi C."/>
            <person name="Dima B."/>
            <person name="Sanchez-Garcia M."/>
            <person name="Sanchez-Ramirez S."/>
            <person name="Szollosi G.J."/>
            <person name="Szarkandi J.G."/>
            <person name="Papp V."/>
            <person name="Albert L."/>
            <person name="Andreopoulos W."/>
            <person name="Angelini C."/>
            <person name="Antonin V."/>
            <person name="Barry K.W."/>
            <person name="Bougher N.L."/>
            <person name="Buchanan P."/>
            <person name="Buyck B."/>
            <person name="Bense V."/>
            <person name="Catcheside P."/>
            <person name="Chovatia M."/>
            <person name="Cooper J."/>
            <person name="Damon W."/>
            <person name="Desjardin D."/>
            <person name="Finy P."/>
            <person name="Geml J."/>
            <person name="Haridas S."/>
            <person name="Hughes K."/>
            <person name="Justo A."/>
            <person name="Karasinski D."/>
            <person name="Kautmanova I."/>
            <person name="Kiss B."/>
            <person name="Kocsube S."/>
            <person name="Kotiranta H."/>
            <person name="LaButti K.M."/>
            <person name="Lechner B.E."/>
            <person name="Liimatainen K."/>
            <person name="Lipzen A."/>
            <person name="Lukacs Z."/>
            <person name="Mihaltcheva S."/>
            <person name="Morgado L.N."/>
            <person name="Niskanen T."/>
            <person name="Noordeloos M.E."/>
            <person name="Ohm R.A."/>
            <person name="Ortiz-Santana B."/>
            <person name="Ovrebo C."/>
            <person name="Racz N."/>
            <person name="Riley R."/>
            <person name="Savchenko A."/>
            <person name="Shiryaev A."/>
            <person name="Soop K."/>
            <person name="Spirin V."/>
            <person name="Szebenyi C."/>
            <person name="Tomsovsky M."/>
            <person name="Tulloss R.E."/>
            <person name="Uehling J."/>
            <person name="Grigoriev I.V."/>
            <person name="Vagvolgyi C."/>
            <person name="Papp T."/>
            <person name="Martin F.M."/>
            <person name="Miettinen O."/>
            <person name="Hibbett D.S."/>
            <person name="Nagy L.G."/>
        </authorList>
    </citation>
    <scope>NUCLEOTIDE SEQUENCE [LARGE SCALE GENOMIC DNA]</scope>
    <source>
        <strain evidence="5 6">CBS 121175</strain>
    </source>
</reference>
<feature type="domain" description="Thioesterase" evidence="4">
    <location>
        <begin position="103"/>
        <end position="180"/>
    </location>
</feature>
<evidence type="ECO:0000313" key="6">
    <source>
        <dbReference type="Proteomes" id="UP000307440"/>
    </source>
</evidence>
<dbReference type="InterPro" id="IPR039298">
    <property type="entry name" value="ACOT13"/>
</dbReference>
<keyword evidence="6" id="KW-1185">Reference proteome</keyword>
<dbReference type="InterPro" id="IPR006683">
    <property type="entry name" value="Thioestr_dom"/>
</dbReference>
<proteinExistence type="inferred from homology"/>
<gene>
    <name evidence="5" type="ORF">FA15DRAFT_673061</name>
</gene>
<dbReference type="InterPro" id="IPR003736">
    <property type="entry name" value="PAAI_dom"/>
</dbReference>
<dbReference type="PANTHER" id="PTHR21660:SF1">
    <property type="entry name" value="ACYL-COENZYME A THIOESTERASE 13"/>
    <property type="match status" value="1"/>
</dbReference>
<comment type="similarity">
    <text evidence="1">Belongs to the thioesterase PaaI family.</text>
</comment>
<dbReference type="GO" id="GO:0047617">
    <property type="term" value="F:fatty acyl-CoA hydrolase activity"/>
    <property type="evidence" value="ECO:0007669"/>
    <property type="project" value="InterPro"/>
</dbReference>
<dbReference type="Pfam" id="PF03061">
    <property type="entry name" value="4HBT"/>
    <property type="match status" value="1"/>
</dbReference>
<dbReference type="InterPro" id="IPR029069">
    <property type="entry name" value="HotDog_dom_sf"/>
</dbReference>
<evidence type="ECO:0000259" key="4">
    <source>
        <dbReference type="Pfam" id="PF03061"/>
    </source>
</evidence>
<dbReference type="OrthoDB" id="2831072at2759"/>
<sequence>MPTDTAASTVRVADAPKNPRYDSSKVAGNAPPEIKEFIANAKEYNWTYDHPRYRDQPYFGKGIQNKFQVTEVSVLNKADEEKKLEGRVVVELIVGEDMINGSGNIHGGCSAFLVDMCSSMAISTLKLATTGKDDLIVSQAINMIYHSPAAVGDKLRIVNTSVTVGNRAQSARTEIWNATHNRLVASGTHVTMCPSPPPDRKRQSKM</sequence>
<feature type="region of interest" description="Disordered" evidence="3">
    <location>
        <begin position="1"/>
        <end position="28"/>
    </location>
</feature>
<keyword evidence="2" id="KW-0378">Hydrolase</keyword>
<dbReference type="Gene3D" id="3.10.129.10">
    <property type="entry name" value="Hotdog Thioesterase"/>
    <property type="match status" value="1"/>
</dbReference>
<dbReference type="Proteomes" id="UP000307440">
    <property type="component" value="Unassembled WGS sequence"/>
</dbReference>
<dbReference type="CDD" id="cd03443">
    <property type="entry name" value="PaaI_thioesterase"/>
    <property type="match status" value="1"/>
</dbReference>
<evidence type="ECO:0000256" key="2">
    <source>
        <dbReference type="ARBA" id="ARBA00022801"/>
    </source>
</evidence>